<sequence>MLNSALAPPPALALGPRLTVLAHNTLGAALFDGHTHSADLLRLVFLDPRARESYPDWDQVAAATVAALRGGTATGTDDPRPVETVGGLCLKSEEFARLRTRHDVRRKTHESKRLRHPLVGELTLDYETLTVNSAPGQQLVVYHAAPGSTSEQALALLGSLTASGAERAPRPHPAPEH</sequence>
<evidence type="ECO:0000313" key="2">
    <source>
        <dbReference type="EMBL" id="NYJ38098.1"/>
    </source>
</evidence>
<protein>
    <recommendedName>
        <fullName evidence="1">MmyB-like transcription regulator ligand binding domain-containing protein</fullName>
    </recommendedName>
</protein>
<dbReference type="PANTHER" id="PTHR35010">
    <property type="entry name" value="BLL4672 PROTEIN-RELATED"/>
    <property type="match status" value="1"/>
</dbReference>
<accession>A0A7Z0EVK3</accession>
<reference evidence="2 3" key="1">
    <citation type="submission" date="2020-07" db="EMBL/GenBank/DDBJ databases">
        <title>Sequencing the genomes of 1000 actinobacteria strains.</title>
        <authorList>
            <person name="Klenk H.-P."/>
        </authorList>
    </citation>
    <scope>NUCLEOTIDE SEQUENCE [LARGE SCALE GENOMIC DNA]</scope>
    <source>
        <strain evidence="2 3">DSM 44442</strain>
    </source>
</reference>
<keyword evidence="3" id="KW-1185">Reference proteome</keyword>
<dbReference type="Gene3D" id="3.30.450.180">
    <property type="match status" value="1"/>
</dbReference>
<dbReference type="EMBL" id="JACCFS010000001">
    <property type="protein sequence ID" value="NYJ38098.1"/>
    <property type="molecule type" value="Genomic_DNA"/>
</dbReference>
<gene>
    <name evidence="2" type="ORF">HNR10_005979</name>
</gene>
<comment type="caution">
    <text evidence="2">The sequence shown here is derived from an EMBL/GenBank/DDBJ whole genome shotgun (WGS) entry which is preliminary data.</text>
</comment>
<dbReference type="RefSeq" id="WP_218898141.1">
    <property type="nucleotide sequence ID" value="NZ_JACCFS010000001.1"/>
</dbReference>
<evidence type="ECO:0000313" key="3">
    <source>
        <dbReference type="Proteomes" id="UP000572051"/>
    </source>
</evidence>
<feature type="domain" description="MmyB-like transcription regulator ligand binding" evidence="1">
    <location>
        <begin position="5"/>
        <end position="157"/>
    </location>
</feature>
<dbReference type="InterPro" id="IPR041413">
    <property type="entry name" value="MLTR_LBD"/>
</dbReference>
<organism evidence="2 3">
    <name type="scientific">Nocardiopsis aegyptia</name>
    <dbReference type="NCBI Taxonomy" id="220378"/>
    <lineage>
        <taxon>Bacteria</taxon>
        <taxon>Bacillati</taxon>
        <taxon>Actinomycetota</taxon>
        <taxon>Actinomycetes</taxon>
        <taxon>Streptosporangiales</taxon>
        <taxon>Nocardiopsidaceae</taxon>
        <taxon>Nocardiopsis</taxon>
    </lineage>
</organism>
<dbReference type="Pfam" id="PF17765">
    <property type="entry name" value="MLTR_LBD"/>
    <property type="match status" value="1"/>
</dbReference>
<dbReference type="Proteomes" id="UP000572051">
    <property type="component" value="Unassembled WGS sequence"/>
</dbReference>
<name>A0A7Z0EVK3_9ACTN</name>
<dbReference type="AlphaFoldDB" id="A0A7Z0EVK3"/>
<proteinExistence type="predicted"/>
<evidence type="ECO:0000259" key="1">
    <source>
        <dbReference type="Pfam" id="PF17765"/>
    </source>
</evidence>
<dbReference type="PANTHER" id="PTHR35010:SF2">
    <property type="entry name" value="BLL4672 PROTEIN"/>
    <property type="match status" value="1"/>
</dbReference>